<dbReference type="PANTHER" id="PTHR47926:SF508">
    <property type="entry name" value="PENTATRICOPEPTIDE REPEAT-CONTAINING PROTEIN"/>
    <property type="match status" value="1"/>
</dbReference>
<sequence length="567" mass="63267">MRIPGKERLISNIHPSFHLFHPTPDIFAWNSILRSHPNPFSLYPRMLRHGSRPDSYTFPILFSSLSSLLAPFLLPQLHAHVLLSGHFHHPHVLSSLISSYSCLPSDLLLFLPLSPADLDELPTSNSLLSSLLRAGQLSHARRMFDEMPSRNVVSWSCLIDGFVNLGHPNAALDLFRIMLADPRAPAPNPFTITAVLAACARLGALQLGLWIHAFVFRHCIPPDVVLSTSLIDMYAKCGRIHNAHQVFDEMSPSNRDVTMWTAMISGLAVQGWAREALEFFHSMVETHGVRPNPVTFLAVLQACVHGGLVQEGDFYFSAMSREQGIVPTIEHYGCMVDLYARAGMIRRAWATIHSMPMRPDALIWGALLSGSKTHGDILTCEAAIKGLIELEPENSAAYVLLSNAYAKMGKWEEVSSVRRLIKSRGVKKPPGCSFIEVNSVVHEFLAGELSNHPEAVDLHLMVEEMMGRLRGEGHVGNTAEVLLDLDLEEEGKELALSTHSEKLAVAFGLMKTKPGEEIRVVKNLRICLDCHEAIRLVSRVYARRIFVRDCNRFHVFNNGDCSCKNYW</sequence>
<evidence type="ECO:0000256" key="2">
    <source>
        <dbReference type="PROSITE-ProRule" id="PRU00708"/>
    </source>
</evidence>
<dbReference type="FunFam" id="1.25.40.10:FF:001093">
    <property type="entry name" value="Pentatricopeptide repeat-containing protein At2g34400"/>
    <property type="match status" value="1"/>
</dbReference>
<dbReference type="Pfam" id="PF12854">
    <property type="entry name" value="PPR_1"/>
    <property type="match status" value="1"/>
</dbReference>
<feature type="repeat" description="PPR" evidence="2">
    <location>
        <begin position="256"/>
        <end position="291"/>
    </location>
</feature>
<dbReference type="EMBL" id="JADCNM010000001">
    <property type="protein sequence ID" value="KAG0501829.1"/>
    <property type="molecule type" value="Genomic_DNA"/>
</dbReference>
<dbReference type="NCBIfam" id="TIGR00756">
    <property type="entry name" value="PPR"/>
    <property type="match status" value="4"/>
</dbReference>
<dbReference type="InterPro" id="IPR002885">
    <property type="entry name" value="PPR_rpt"/>
</dbReference>
<dbReference type="InterPro" id="IPR046960">
    <property type="entry name" value="PPR_At4g14850-like_plant"/>
</dbReference>
<feature type="repeat" description="PPR" evidence="2">
    <location>
        <begin position="394"/>
        <end position="428"/>
    </location>
</feature>
<feature type="repeat" description="PPR" evidence="2">
    <location>
        <begin position="120"/>
        <end position="150"/>
    </location>
</feature>
<keyword evidence="1" id="KW-0677">Repeat</keyword>
<evidence type="ECO:0000259" key="3">
    <source>
        <dbReference type="Pfam" id="PF14432"/>
    </source>
</evidence>
<dbReference type="GO" id="GO:0009451">
    <property type="term" value="P:RNA modification"/>
    <property type="evidence" value="ECO:0007669"/>
    <property type="project" value="InterPro"/>
</dbReference>
<protein>
    <recommendedName>
        <fullName evidence="3">DYW domain-containing protein</fullName>
    </recommendedName>
</protein>
<dbReference type="GO" id="GO:0003723">
    <property type="term" value="F:RNA binding"/>
    <property type="evidence" value="ECO:0007669"/>
    <property type="project" value="InterPro"/>
</dbReference>
<name>A0A835S0M2_VANPL</name>
<comment type="caution">
    <text evidence="4">The sequence shown here is derived from an EMBL/GenBank/DDBJ whole genome shotgun (WGS) entry which is preliminary data.</text>
</comment>
<feature type="repeat" description="PPR" evidence="2">
    <location>
        <begin position="151"/>
        <end position="185"/>
    </location>
</feature>
<dbReference type="Pfam" id="PF20431">
    <property type="entry name" value="E_motif"/>
    <property type="match status" value="1"/>
</dbReference>
<proteinExistence type="predicted"/>
<dbReference type="Pfam" id="PF01535">
    <property type="entry name" value="PPR"/>
    <property type="match status" value="4"/>
</dbReference>
<dbReference type="GO" id="GO:0008270">
    <property type="term" value="F:zinc ion binding"/>
    <property type="evidence" value="ECO:0007669"/>
    <property type="project" value="InterPro"/>
</dbReference>
<dbReference type="Pfam" id="PF14432">
    <property type="entry name" value="DYW_deaminase"/>
    <property type="match status" value="1"/>
</dbReference>
<dbReference type="PANTHER" id="PTHR47926">
    <property type="entry name" value="PENTATRICOPEPTIDE REPEAT-CONTAINING PROTEIN"/>
    <property type="match status" value="1"/>
</dbReference>
<feature type="repeat" description="PPR" evidence="2">
    <location>
        <begin position="223"/>
        <end position="253"/>
    </location>
</feature>
<gene>
    <name evidence="4" type="ORF">HPP92_001901</name>
</gene>
<dbReference type="InterPro" id="IPR011990">
    <property type="entry name" value="TPR-like_helical_dom_sf"/>
</dbReference>
<dbReference type="Gene3D" id="1.25.40.10">
    <property type="entry name" value="Tetratricopeptide repeat domain"/>
    <property type="match status" value="3"/>
</dbReference>
<reference evidence="4 5" key="1">
    <citation type="journal article" date="2020" name="Nat. Food">
        <title>A phased Vanilla planifolia genome enables genetic improvement of flavour and production.</title>
        <authorList>
            <person name="Hasing T."/>
            <person name="Tang H."/>
            <person name="Brym M."/>
            <person name="Khazi F."/>
            <person name="Huang T."/>
            <person name="Chambers A.H."/>
        </authorList>
    </citation>
    <scope>NUCLEOTIDE SEQUENCE [LARGE SCALE GENOMIC DNA]</scope>
    <source>
        <tissue evidence="4">Leaf</tissue>
    </source>
</reference>
<organism evidence="4 5">
    <name type="scientific">Vanilla planifolia</name>
    <name type="common">Vanilla</name>
    <dbReference type="NCBI Taxonomy" id="51239"/>
    <lineage>
        <taxon>Eukaryota</taxon>
        <taxon>Viridiplantae</taxon>
        <taxon>Streptophyta</taxon>
        <taxon>Embryophyta</taxon>
        <taxon>Tracheophyta</taxon>
        <taxon>Spermatophyta</taxon>
        <taxon>Magnoliopsida</taxon>
        <taxon>Liliopsida</taxon>
        <taxon>Asparagales</taxon>
        <taxon>Orchidaceae</taxon>
        <taxon>Vanilloideae</taxon>
        <taxon>Vanilleae</taxon>
        <taxon>Vanilla</taxon>
    </lineage>
</organism>
<dbReference type="InterPro" id="IPR046848">
    <property type="entry name" value="E_motif"/>
</dbReference>
<dbReference type="PROSITE" id="PS51375">
    <property type="entry name" value="PPR"/>
    <property type="match status" value="5"/>
</dbReference>
<dbReference type="AlphaFoldDB" id="A0A835S0M2"/>
<evidence type="ECO:0000313" key="5">
    <source>
        <dbReference type="Proteomes" id="UP000639772"/>
    </source>
</evidence>
<dbReference type="OrthoDB" id="185373at2759"/>
<evidence type="ECO:0000256" key="1">
    <source>
        <dbReference type="ARBA" id="ARBA00022737"/>
    </source>
</evidence>
<feature type="domain" description="DYW" evidence="3">
    <location>
        <begin position="473"/>
        <end position="567"/>
    </location>
</feature>
<evidence type="ECO:0000313" key="4">
    <source>
        <dbReference type="EMBL" id="KAG0501829.1"/>
    </source>
</evidence>
<dbReference type="Proteomes" id="UP000639772">
    <property type="component" value="Chromosome 1"/>
</dbReference>
<dbReference type="InterPro" id="IPR032867">
    <property type="entry name" value="DYW_dom"/>
</dbReference>
<accession>A0A835S0M2</accession>